<proteinExistence type="predicted"/>
<keyword evidence="1" id="KW-0472">Membrane</keyword>
<protein>
    <submittedName>
        <fullName evidence="2">Exporter of polyketide antibiotics</fullName>
    </submittedName>
</protein>
<feature type="transmembrane region" description="Helical" evidence="1">
    <location>
        <begin position="505"/>
        <end position="526"/>
    </location>
</feature>
<organism evidence="2 3">
    <name type="scientific">Streptomyces aurantiogriseus</name>
    <dbReference type="NCBI Taxonomy" id="66870"/>
    <lineage>
        <taxon>Bacteria</taxon>
        <taxon>Bacillati</taxon>
        <taxon>Actinomycetota</taxon>
        <taxon>Actinomycetes</taxon>
        <taxon>Kitasatosporales</taxon>
        <taxon>Streptomycetaceae</taxon>
        <taxon>Streptomyces</taxon>
    </lineage>
</organism>
<dbReference type="EMBL" id="BMSX01000015">
    <property type="protein sequence ID" value="GGR34744.1"/>
    <property type="molecule type" value="Genomic_DNA"/>
</dbReference>
<comment type="caution">
    <text evidence="2">The sequence shown here is derived from an EMBL/GenBank/DDBJ whole genome shotgun (WGS) entry which is preliminary data.</text>
</comment>
<accession>A0A918FFF7</accession>
<feature type="transmembrane region" description="Helical" evidence="1">
    <location>
        <begin position="399"/>
        <end position="418"/>
    </location>
</feature>
<sequence>MSALTGTVALTRLAFRRDRVALPAWITGLSALMAAFAAMTVGALATEQDVIHETEFMAGNPALRMLGLASGPTVGGYAMIRSHVTLAILAVLMSVFAVVRHTRQSEATGRSELVGSAVVGRYGSLASAVVVTVAANAVLAVALGLALIANGQPVEGSFVAGASIAGVGLVFTGVAAVTSQLSSSSRGANGTAVAALGFAFLLSGVGNMLGSVDTSGLRVVSAWPAWLSPIGWGQQMRPFGGDHWWPLILFAASFIVLLGIAGALAARRDFGRGLLREQPGPADARPGLLSPLGLIRRLQRGAVRGWAIGMLGFGLVFGAVSGSADDLEGSAREWYRRMGGTDEIADAYLTSIVSMAAMAIAVCTVQLLLRVRAEEPEGPLESVLATAVSRPRWAVSQVLSTWLTAAGLLLLFALGMGLTAGQVLGDTAGQLRGLTGAVLAQLPGIMVISGCVTAAVGVLPRWSVPVSWSVLLASILLGPLFGPTLNMPQWAQNISVFTHAARAPAAEVTAGPIAVLTVISLALVAAGTVSFRRRSLVLPA</sequence>
<feature type="transmembrane region" description="Helical" evidence="1">
    <location>
        <begin position="305"/>
        <end position="324"/>
    </location>
</feature>
<keyword evidence="1" id="KW-0812">Transmembrane</keyword>
<feature type="transmembrane region" description="Helical" evidence="1">
    <location>
        <begin position="190"/>
        <end position="209"/>
    </location>
</feature>
<feature type="transmembrane region" description="Helical" evidence="1">
    <location>
        <begin position="119"/>
        <end position="146"/>
    </location>
</feature>
<feature type="transmembrane region" description="Helical" evidence="1">
    <location>
        <begin position="466"/>
        <end position="485"/>
    </location>
</feature>
<feature type="transmembrane region" description="Helical" evidence="1">
    <location>
        <begin position="80"/>
        <end position="99"/>
    </location>
</feature>
<evidence type="ECO:0000313" key="2">
    <source>
        <dbReference type="EMBL" id="GGR34744.1"/>
    </source>
</evidence>
<dbReference type="Proteomes" id="UP000658320">
    <property type="component" value="Unassembled WGS sequence"/>
</dbReference>
<feature type="transmembrane region" description="Helical" evidence="1">
    <location>
        <begin position="438"/>
        <end position="459"/>
    </location>
</feature>
<gene>
    <name evidence="2" type="ORF">GCM10010251_58680</name>
</gene>
<keyword evidence="1" id="KW-1133">Transmembrane helix</keyword>
<feature type="transmembrane region" description="Helical" evidence="1">
    <location>
        <begin position="20"/>
        <end position="45"/>
    </location>
</feature>
<evidence type="ECO:0000256" key="1">
    <source>
        <dbReference type="SAM" id="Phobius"/>
    </source>
</evidence>
<keyword evidence="3" id="KW-1185">Reference proteome</keyword>
<feature type="transmembrane region" description="Helical" evidence="1">
    <location>
        <begin position="344"/>
        <end position="369"/>
    </location>
</feature>
<name>A0A918FFF7_9ACTN</name>
<feature type="transmembrane region" description="Helical" evidence="1">
    <location>
        <begin position="244"/>
        <end position="266"/>
    </location>
</feature>
<reference evidence="2" key="1">
    <citation type="journal article" date="2014" name="Int. J. Syst. Evol. Microbiol.">
        <title>Complete genome sequence of Corynebacterium casei LMG S-19264T (=DSM 44701T), isolated from a smear-ripened cheese.</title>
        <authorList>
            <consortium name="US DOE Joint Genome Institute (JGI-PGF)"/>
            <person name="Walter F."/>
            <person name="Albersmeier A."/>
            <person name="Kalinowski J."/>
            <person name="Ruckert C."/>
        </authorList>
    </citation>
    <scope>NUCLEOTIDE SEQUENCE</scope>
    <source>
        <strain evidence="2">JCM 4346</strain>
    </source>
</reference>
<feature type="transmembrane region" description="Helical" evidence="1">
    <location>
        <begin position="158"/>
        <end position="178"/>
    </location>
</feature>
<dbReference type="RefSeq" id="WP_189940772.1">
    <property type="nucleotide sequence ID" value="NZ_BMSX01000015.1"/>
</dbReference>
<dbReference type="AlphaFoldDB" id="A0A918FFF7"/>
<reference evidence="2" key="2">
    <citation type="submission" date="2020-09" db="EMBL/GenBank/DDBJ databases">
        <authorList>
            <person name="Sun Q."/>
            <person name="Ohkuma M."/>
        </authorList>
    </citation>
    <scope>NUCLEOTIDE SEQUENCE</scope>
    <source>
        <strain evidence="2">JCM 4346</strain>
    </source>
</reference>
<evidence type="ECO:0000313" key="3">
    <source>
        <dbReference type="Proteomes" id="UP000658320"/>
    </source>
</evidence>